<name>A0ABP9FMD1_9ACTN</name>
<keyword evidence="1" id="KW-0472">Membrane</keyword>
<feature type="transmembrane region" description="Helical" evidence="1">
    <location>
        <begin position="101"/>
        <end position="120"/>
    </location>
</feature>
<reference evidence="3" key="1">
    <citation type="journal article" date="2019" name="Int. J. Syst. Evol. Microbiol.">
        <title>The Global Catalogue of Microorganisms (GCM) 10K type strain sequencing project: providing services to taxonomists for standard genome sequencing and annotation.</title>
        <authorList>
            <consortium name="The Broad Institute Genomics Platform"/>
            <consortium name="The Broad Institute Genome Sequencing Center for Infectious Disease"/>
            <person name="Wu L."/>
            <person name="Ma J."/>
        </authorList>
    </citation>
    <scope>NUCLEOTIDE SEQUENCE [LARGE SCALE GENOMIC DNA]</scope>
    <source>
        <strain evidence="3">JCM 19125</strain>
    </source>
</reference>
<evidence type="ECO:0000313" key="3">
    <source>
        <dbReference type="Proteomes" id="UP001501521"/>
    </source>
</evidence>
<dbReference type="PANTHER" id="PTHR35519:SF2">
    <property type="entry name" value="PH DOMAIN PROTEIN"/>
    <property type="match status" value="1"/>
</dbReference>
<accession>A0ABP9FMD1</accession>
<evidence type="ECO:0000256" key="1">
    <source>
        <dbReference type="SAM" id="Phobius"/>
    </source>
</evidence>
<feature type="transmembrane region" description="Helical" evidence="1">
    <location>
        <begin position="147"/>
        <end position="173"/>
    </location>
</feature>
<keyword evidence="1" id="KW-0812">Transmembrane</keyword>
<gene>
    <name evidence="2" type="ORF">GCM10025789_25210</name>
</gene>
<protein>
    <recommendedName>
        <fullName evidence="4">DUF4112 domain-containing protein</fullName>
    </recommendedName>
</protein>
<dbReference type="EMBL" id="BAABLV010000036">
    <property type="protein sequence ID" value="GAA4904941.1"/>
    <property type="molecule type" value="Genomic_DNA"/>
</dbReference>
<sequence length="180" mass="19329">MSNEPAPTPASAIDRARRVTEEALEAPAGSPAKLTRAFSYVLDDLVQVPGTKLRVGVDPVLSLVPWAGTAVGAVFGGTILVDAIRLRAPFSVIARMAANSLLDWLLGMIPFVGAFFDAAFRSNKKNLRLLNRAIENRELVHKASVRYWIGVAALVAVLLALVVAIPVLVIIGLEDLLRPR</sequence>
<dbReference type="PANTHER" id="PTHR35519">
    <property type="entry name" value="MEMBRANE PROTEINS"/>
    <property type="match status" value="1"/>
</dbReference>
<evidence type="ECO:0008006" key="4">
    <source>
        <dbReference type="Google" id="ProtNLM"/>
    </source>
</evidence>
<keyword evidence="1" id="KW-1133">Transmembrane helix</keyword>
<dbReference type="RefSeq" id="WP_345583381.1">
    <property type="nucleotide sequence ID" value="NZ_BAABLV010000036.1"/>
</dbReference>
<feature type="transmembrane region" description="Helical" evidence="1">
    <location>
        <begin position="63"/>
        <end position="81"/>
    </location>
</feature>
<organism evidence="2 3">
    <name type="scientific">Tessaracoccus lubricantis</name>
    <dbReference type="NCBI Taxonomy" id="545543"/>
    <lineage>
        <taxon>Bacteria</taxon>
        <taxon>Bacillati</taxon>
        <taxon>Actinomycetota</taxon>
        <taxon>Actinomycetes</taxon>
        <taxon>Propionibacteriales</taxon>
        <taxon>Propionibacteriaceae</taxon>
        <taxon>Tessaracoccus</taxon>
    </lineage>
</organism>
<dbReference type="Pfam" id="PF13430">
    <property type="entry name" value="DUF4112"/>
    <property type="match status" value="1"/>
</dbReference>
<comment type="caution">
    <text evidence="2">The sequence shown here is derived from an EMBL/GenBank/DDBJ whole genome shotgun (WGS) entry which is preliminary data.</text>
</comment>
<proteinExistence type="predicted"/>
<keyword evidence="3" id="KW-1185">Reference proteome</keyword>
<dbReference type="Proteomes" id="UP001501521">
    <property type="component" value="Unassembled WGS sequence"/>
</dbReference>
<evidence type="ECO:0000313" key="2">
    <source>
        <dbReference type="EMBL" id="GAA4904941.1"/>
    </source>
</evidence>
<dbReference type="InterPro" id="IPR025187">
    <property type="entry name" value="DUF4112"/>
</dbReference>